<dbReference type="InterPro" id="IPR008928">
    <property type="entry name" value="6-hairpin_glycosidase_sf"/>
</dbReference>
<dbReference type="Pfam" id="PF13385">
    <property type="entry name" value="Laminin_G_3"/>
    <property type="match status" value="1"/>
</dbReference>
<keyword evidence="5" id="KW-0378">Hydrolase</keyword>
<dbReference type="PANTHER" id="PTHR31084">
    <property type="entry name" value="ALPHA-L-FUCOSIDASE 2"/>
    <property type="match status" value="1"/>
</dbReference>
<dbReference type="SUPFAM" id="SSF49899">
    <property type="entry name" value="Concanavalin A-like lectins/glucanases"/>
    <property type="match status" value="1"/>
</dbReference>
<organism evidence="5 6">
    <name type="scientific">Anaerohalosphaera lusitana</name>
    <dbReference type="NCBI Taxonomy" id="1936003"/>
    <lineage>
        <taxon>Bacteria</taxon>
        <taxon>Pseudomonadati</taxon>
        <taxon>Planctomycetota</taxon>
        <taxon>Phycisphaerae</taxon>
        <taxon>Sedimentisphaerales</taxon>
        <taxon>Anaerohalosphaeraceae</taxon>
        <taxon>Anaerohalosphaera</taxon>
    </lineage>
</organism>
<dbReference type="KEGG" id="alus:STSP2_00595"/>
<evidence type="ECO:0000313" key="5">
    <source>
        <dbReference type="EMBL" id="AQT67448.1"/>
    </source>
</evidence>
<evidence type="ECO:0000256" key="2">
    <source>
        <dbReference type="ARBA" id="ARBA00023157"/>
    </source>
</evidence>
<dbReference type="AlphaFoldDB" id="A0A1U9NI80"/>
<dbReference type="STRING" id="1936003.STSP2_00595"/>
<sequence length="1007" mass="111426" precursor="true">MRYFAIITAIMSFCLGFCGAAGVEINDDGVVLSGAGPVLESERDASLDLREAVTLEAWVKPEKLPGGGARIIDKSGAGTNNGYMLDTYPGNSLRMVTAAGHLRFGANLPTDEFTHVAGVYDSDANVWQLYVNGEKVAEQSGGELPALIVNDLPLRIGADSNGANRFRGTIARAAVYDRALTADEIEDLADEGDYEANRLEGCVANWDFSEVENGGFESVCGEELRIQLPVIVEPLGEAPDEEWSLWYNEPAERWLEALAVGNGHLGAMVFGGVKEERIQMNEDTVWAGPPVPEPVEGAYEYIAKARQLIFEGKYAEAQRVVQQNVMSRRISPRSYQTLGDMTLRFDVDGDVEDYQRSLDLSTGVARTSYEIDGTEYVRKVFASPQADVIVVRIEADGPEELEFDIALDRPVDYKVENKGDDSIVMYGQAQHNGTQMGVKWHTQVRAVAVGGEVKAGYRKLEVADADAVTIYVAAATDYNKDDPYQPLVRDSAAVCEAKIDAAVGNSYASIEEAAVEDHAKYFDRVDIDLGESENEDMPTDERLAAVKQGGYDPGLIALYFQYGRYMLITSSRPGTMPANLQGVWCEHIAAPWNSDYHININMQMNYWPAEVTNLSEMHGPFFDFVEGLVPNGREMAKSLGSKGSAAGHTTDAWQWTAPIGYVGYGMWPMGLGWCSAHFMEHYRFTGDEEFLRERAYPLLKESAEFYLGYLIEDPRSGKLVSGPSTSPENAFIGPDGNRVNADMGTSMDQEIIWENFTNVLQAAEVLGIEDEFVQKVRAAREKLMLPGIGSDGRLMEWSQEFKEAEPGHRHLSHLYALHPGYQFTYQDSPEMVEAARKSIEYRLAHGGGHTGWSRAWIINFWARFHEAERALENIQALLRKSTHPNLFDNHPPFQIDGNFGGCAGIAEMLVQSHAGEVELLPALPKEWSEGSVEGLRARGGFEVDIEWEDGELEEARIRSLSGNICRVRTNVPADLDGGWFGPKVKRVSENVIEFKTTKGKTYVVEVD</sequence>
<dbReference type="Gene3D" id="2.60.120.200">
    <property type="match status" value="1"/>
</dbReference>
<proteinExistence type="predicted"/>
<dbReference type="SMART" id="SM00560">
    <property type="entry name" value="LamGL"/>
    <property type="match status" value="1"/>
</dbReference>
<gene>
    <name evidence="5" type="ORF">STSP2_00595</name>
</gene>
<keyword evidence="2" id="KW-1015">Disulfide bond</keyword>
<accession>A0A1U9NI80</accession>
<dbReference type="Pfam" id="PF14498">
    <property type="entry name" value="Glyco_hyd_65N_2"/>
    <property type="match status" value="1"/>
</dbReference>
<dbReference type="Pfam" id="PF21307">
    <property type="entry name" value="Glyco_hydro_95_C"/>
    <property type="match status" value="1"/>
</dbReference>
<feature type="signal peptide" evidence="3">
    <location>
        <begin position="1"/>
        <end position="20"/>
    </location>
</feature>
<evidence type="ECO:0000259" key="4">
    <source>
        <dbReference type="SMART" id="SM00560"/>
    </source>
</evidence>
<dbReference type="EMBL" id="CP019791">
    <property type="protein sequence ID" value="AQT67448.1"/>
    <property type="molecule type" value="Genomic_DNA"/>
</dbReference>
<dbReference type="PANTHER" id="PTHR31084:SF0">
    <property type="entry name" value="ALPHA-L-FUCOSIDASE 2"/>
    <property type="match status" value="1"/>
</dbReference>
<dbReference type="Pfam" id="PF22124">
    <property type="entry name" value="Glyco_hydro_95_cat"/>
    <property type="match status" value="1"/>
</dbReference>
<dbReference type="InterPro" id="IPR012341">
    <property type="entry name" value="6hp_glycosidase-like_sf"/>
</dbReference>
<feature type="chain" id="PRO_5012640371" evidence="3">
    <location>
        <begin position="21"/>
        <end position="1007"/>
    </location>
</feature>
<dbReference type="InterPro" id="IPR006558">
    <property type="entry name" value="LamG-like"/>
</dbReference>
<dbReference type="GO" id="GO:0004560">
    <property type="term" value="F:alpha-L-fucosidase activity"/>
    <property type="evidence" value="ECO:0007669"/>
    <property type="project" value="TreeGrafter"/>
</dbReference>
<feature type="domain" description="LamG-like jellyroll fold" evidence="4">
    <location>
        <begin position="51"/>
        <end position="183"/>
    </location>
</feature>
<evidence type="ECO:0000256" key="1">
    <source>
        <dbReference type="ARBA" id="ARBA00022729"/>
    </source>
</evidence>
<reference evidence="6" key="1">
    <citation type="submission" date="2017-02" db="EMBL/GenBank/DDBJ databases">
        <title>Comparative genomics and description of representatives of a novel lineage of planctomycetes thriving in anoxic sediments.</title>
        <authorList>
            <person name="Spring S."/>
            <person name="Bunk B."/>
            <person name="Sproer C."/>
        </authorList>
    </citation>
    <scope>NUCLEOTIDE SEQUENCE [LARGE SCALE GENOMIC DNA]</scope>
    <source>
        <strain evidence="6">ST-NAGAB-D1</strain>
    </source>
</reference>
<dbReference type="RefSeq" id="WP_169852933.1">
    <property type="nucleotide sequence ID" value="NZ_CP019791.1"/>
</dbReference>
<dbReference type="InterPro" id="IPR027414">
    <property type="entry name" value="GH95_N_dom"/>
</dbReference>
<keyword evidence="6" id="KW-1185">Reference proteome</keyword>
<dbReference type="InterPro" id="IPR054363">
    <property type="entry name" value="GH95_cat"/>
</dbReference>
<keyword evidence="1 3" id="KW-0732">Signal</keyword>
<evidence type="ECO:0000313" key="6">
    <source>
        <dbReference type="Proteomes" id="UP000189674"/>
    </source>
</evidence>
<name>A0A1U9NI80_9BACT</name>
<dbReference type="SUPFAM" id="SSF48208">
    <property type="entry name" value="Six-hairpin glycosidases"/>
    <property type="match status" value="1"/>
</dbReference>
<protein>
    <submittedName>
        <fullName evidence="5">Trehalose and maltose hydrolases (Possible phosphorylases)</fullName>
    </submittedName>
</protein>
<dbReference type="InterPro" id="IPR013320">
    <property type="entry name" value="ConA-like_dom_sf"/>
</dbReference>
<evidence type="ECO:0000256" key="3">
    <source>
        <dbReference type="SAM" id="SignalP"/>
    </source>
</evidence>
<dbReference type="InterPro" id="IPR049053">
    <property type="entry name" value="AFCA-like_C"/>
</dbReference>
<dbReference type="Gene3D" id="1.50.10.10">
    <property type="match status" value="1"/>
</dbReference>
<dbReference type="Proteomes" id="UP000189674">
    <property type="component" value="Chromosome"/>
</dbReference>
<dbReference type="GO" id="GO:0005975">
    <property type="term" value="P:carbohydrate metabolic process"/>
    <property type="evidence" value="ECO:0007669"/>
    <property type="project" value="InterPro"/>
</dbReference>